<sequence length="113" mass="12721">MSFIEKMIGSLNDKREWKALEARAKQLPSEYRSAYKAIQKYIWTAGGAPADWEGTNRIFTGLLELFEEGAAAGRTVTDLTGDDVAAFCDDLVKDEPSWIDKYRRKLNDTIGRG</sequence>
<name>A0A848MBR5_PAELE</name>
<dbReference type="InterPro" id="IPR008316">
    <property type="entry name" value="UCP029876"/>
</dbReference>
<evidence type="ECO:0000313" key="2">
    <source>
        <dbReference type="Proteomes" id="UP000565468"/>
    </source>
</evidence>
<reference evidence="1 2" key="1">
    <citation type="submission" date="2020-04" db="EMBL/GenBank/DDBJ databases">
        <title>Paenibacillus algicola sp. nov., a novel marine bacterium producing alginate lyase.</title>
        <authorList>
            <person name="Huang H."/>
        </authorList>
    </citation>
    <scope>NUCLEOTIDE SEQUENCE [LARGE SCALE GENOMIC DNA]</scope>
    <source>
        <strain evidence="1 2">L7-75</strain>
    </source>
</reference>
<protein>
    <submittedName>
        <fullName evidence="1">DUF1048 domain-containing protein</fullName>
    </submittedName>
</protein>
<dbReference type="Proteomes" id="UP000565468">
    <property type="component" value="Unassembled WGS sequence"/>
</dbReference>
<organism evidence="1 2">
    <name type="scientific">Paenibacillus lemnae</name>
    <dbReference type="NCBI Taxonomy" id="1330551"/>
    <lineage>
        <taxon>Bacteria</taxon>
        <taxon>Bacillati</taxon>
        <taxon>Bacillota</taxon>
        <taxon>Bacilli</taxon>
        <taxon>Bacillales</taxon>
        <taxon>Paenibacillaceae</taxon>
        <taxon>Paenibacillus</taxon>
    </lineage>
</organism>
<comment type="caution">
    <text evidence="1">The sequence shown here is derived from an EMBL/GenBank/DDBJ whole genome shotgun (WGS) entry which is preliminary data.</text>
</comment>
<dbReference type="AlphaFoldDB" id="A0A848MBR5"/>
<gene>
    <name evidence="1" type="ORF">HII30_17795</name>
</gene>
<accession>A0A848MBR5</accession>
<keyword evidence="2" id="KW-1185">Reference proteome</keyword>
<proteinExistence type="predicted"/>
<dbReference type="Pfam" id="PF06304">
    <property type="entry name" value="DUF1048"/>
    <property type="match status" value="1"/>
</dbReference>
<evidence type="ECO:0000313" key="1">
    <source>
        <dbReference type="EMBL" id="NMO97621.1"/>
    </source>
</evidence>
<dbReference type="EMBL" id="JABBPN010000020">
    <property type="protein sequence ID" value="NMO97621.1"/>
    <property type="molecule type" value="Genomic_DNA"/>
</dbReference>
<dbReference type="RefSeq" id="WP_169506392.1">
    <property type="nucleotide sequence ID" value="NZ_JABBPN010000020.1"/>
</dbReference>
<dbReference type="PIRSF" id="PIRSF029876">
    <property type="entry name" value="UCP029876"/>
    <property type="match status" value="1"/>
</dbReference>
<dbReference type="Gene3D" id="1.10.1900.10">
    <property type="entry name" value="c-terminal domain of poly(a) binding protein"/>
    <property type="match status" value="1"/>
</dbReference>
<dbReference type="SUPFAM" id="SSF158560">
    <property type="entry name" value="BH3980-like"/>
    <property type="match status" value="1"/>
</dbReference>